<protein>
    <submittedName>
        <fullName evidence="1">Uncharacterized protein</fullName>
    </submittedName>
</protein>
<evidence type="ECO:0000313" key="2">
    <source>
        <dbReference type="Proteomes" id="UP000321578"/>
    </source>
</evidence>
<dbReference type="OrthoDB" id="8263000at2"/>
<dbReference type="RefSeq" id="WP_147084570.1">
    <property type="nucleotide sequence ID" value="NZ_VORM01000003.1"/>
</dbReference>
<accession>A0A5C6ZL85</accession>
<reference evidence="1 2" key="1">
    <citation type="submission" date="2019-08" db="EMBL/GenBank/DDBJ databases">
        <title>Genomes of Subsaximicrobium wynnwilliamsii strains.</title>
        <authorList>
            <person name="Bowman J.P."/>
        </authorList>
    </citation>
    <scope>NUCLEOTIDE SEQUENCE [LARGE SCALE GENOMIC DNA]</scope>
    <source>
        <strain evidence="1 2">2-80-2</strain>
    </source>
</reference>
<sequence>MSDLNYIETARKLSNAENYTFLRSEGQKHIEILGNELWTDFNAHDPGITILEVLCYVITELGYRANFSIEDLLTGKDHKISNATFFPCSEIMTNAPLTELDYRKLIIDVEGVNNAWFVFHSVDNNGEPTALKNEVRIYVNFKEDKLSLSSVNKFGETLLPLRLEGLARPIVELSDDRELGQLNEVAVQYSWTDGDRFIQVDIKSEIESWGDEKVTWLEHFSNPANIAITDIGQEAAYVRITTVNNADPVQSIQFNVFPYDISEVSNTETHFSDIENLVHIVSKFNEKRKKVNAIYSEVKAKLNKNRNLTEDWLCLETITNLDIGICMDVQLSSGTDAEEALANIYQTVDGLLDPPIRFYTLRQMLDLDYKPRDIFKGPSLDHGFLIDSEVDAAQLPDCIHASDIIAAIMGVEGVELVRNLLMTAYDINGKPIEGKANQNWCIHLSGAVRPVFQPRWSKILLFRDSIPFVISQAGENELDRGIFYLKVENNNYKLKNPKKDFEFPAGKHYQLNDYYSIQHDFPSTYGIGEGELPLASTNLRKAQAKQLKAYLLHFDQLLADFFKQLYMAKEYLNTTTLTSTYATNLIKDIPGIADEFFYSEAYDTSFETGIINGGNERSHYETNEDFYDRRNRFLDHLLARFGESFGDYVFMMYRMQENAKGISELKLPLQDLVEDKQRFLNKVADVSYSRGLGVDYDQEPDASSSFWMLPNRSGFANRISALLGINQIPFQDIVDTTAKDHWIIKTETKNLPIKLMNPPGFTQDEKWNLVFGLFNDIRNYQTVKFTNTYIYFVDFAGVRIARFDETFDSVLEAEEFIPSLFQFITGYLENFYCVEHVLLRPFFTDGLTDIDLFPVCLNDECVQSDLDLFYANQDPFSFKATLIFPGWLPRFGNRYFRKYAENLIRKEAPAHTQIKICWVGKDDMIAFQQVYQPWLHAFREMRRKYCNSSLSNEEKTRYNSQLSNMMKAMKALNTIFEKGTLHDCLESELDNPIILNNSTLGTL</sequence>
<name>A0A5C6ZL85_9FLAO</name>
<organism evidence="1 2">
    <name type="scientific">Subsaximicrobium wynnwilliamsii</name>
    <dbReference type="NCBI Taxonomy" id="291179"/>
    <lineage>
        <taxon>Bacteria</taxon>
        <taxon>Pseudomonadati</taxon>
        <taxon>Bacteroidota</taxon>
        <taxon>Flavobacteriia</taxon>
        <taxon>Flavobacteriales</taxon>
        <taxon>Flavobacteriaceae</taxon>
        <taxon>Subsaximicrobium</taxon>
    </lineage>
</organism>
<dbReference type="AlphaFoldDB" id="A0A5C6ZL85"/>
<dbReference type="Proteomes" id="UP000321578">
    <property type="component" value="Unassembled WGS sequence"/>
</dbReference>
<gene>
    <name evidence="1" type="ORF">ESY86_00495</name>
</gene>
<comment type="caution">
    <text evidence="1">The sequence shown here is derived from an EMBL/GenBank/DDBJ whole genome shotgun (WGS) entry which is preliminary data.</text>
</comment>
<keyword evidence="2" id="KW-1185">Reference proteome</keyword>
<dbReference type="EMBL" id="VORO01000001">
    <property type="protein sequence ID" value="TXD91108.1"/>
    <property type="molecule type" value="Genomic_DNA"/>
</dbReference>
<evidence type="ECO:0000313" key="1">
    <source>
        <dbReference type="EMBL" id="TXD91108.1"/>
    </source>
</evidence>
<proteinExistence type="predicted"/>